<dbReference type="RefSeq" id="WP_013228610.1">
    <property type="nucleotide sequence ID" value="NC_014318.1"/>
</dbReference>
<dbReference type="HOGENOM" id="CLU_002865_7_2_11"/>
<keyword evidence="4 5" id="KW-0274">FAD</keyword>
<dbReference type="OrthoDB" id="9785276at2"/>
<dbReference type="GO" id="GO:0050660">
    <property type="term" value="F:flavin adenine dinucleotide binding"/>
    <property type="evidence" value="ECO:0007669"/>
    <property type="project" value="InterPro"/>
</dbReference>
<dbReference type="Pfam" id="PF00732">
    <property type="entry name" value="GMC_oxred_N"/>
    <property type="match status" value="1"/>
</dbReference>
<comment type="cofactor">
    <cofactor evidence="1 5">
        <name>FAD</name>
        <dbReference type="ChEBI" id="CHEBI:57692"/>
    </cofactor>
</comment>
<feature type="binding site" evidence="5">
    <location>
        <position position="80"/>
    </location>
    <ligand>
        <name>FAD</name>
        <dbReference type="ChEBI" id="CHEBI:57692"/>
    </ligand>
</feature>
<dbReference type="InterPro" id="IPR036188">
    <property type="entry name" value="FAD/NAD-bd_sf"/>
</dbReference>
<protein>
    <submittedName>
        <fullName evidence="10">Choline dehydrogenase</fullName>
    </submittedName>
</protein>
<dbReference type="KEGG" id="amd:AMED_6841"/>
<dbReference type="InterPro" id="IPR012132">
    <property type="entry name" value="GMC_OxRdtase"/>
</dbReference>
<evidence type="ECO:0000256" key="3">
    <source>
        <dbReference type="ARBA" id="ARBA00022630"/>
    </source>
</evidence>
<feature type="region of interest" description="Disordered" evidence="7">
    <location>
        <begin position="125"/>
        <end position="144"/>
    </location>
</feature>
<evidence type="ECO:0000256" key="5">
    <source>
        <dbReference type="PIRSR" id="PIRSR000137-2"/>
    </source>
</evidence>
<evidence type="ECO:0000256" key="2">
    <source>
        <dbReference type="ARBA" id="ARBA00010790"/>
    </source>
</evidence>
<dbReference type="Proteomes" id="UP000000328">
    <property type="component" value="Chromosome"/>
</dbReference>
<comment type="similarity">
    <text evidence="2 6">Belongs to the GMC oxidoreductase family.</text>
</comment>
<dbReference type="InterPro" id="IPR000172">
    <property type="entry name" value="GMC_OxRdtase_N"/>
</dbReference>
<dbReference type="Gene3D" id="3.30.560.10">
    <property type="entry name" value="Glucose Oxidase, domain 3"/>
    <property type="match status" value="1"/>
</dbReference>
<evidence type="ECO:0000256" key="6">
    <source>
        <dbReference type="RuleBase" id="RU003968"/>
    </source>
</evidence>
<dbReference type="PROSITE" id="PS00623">
    <property type="entry name" value="GMC_OXRED_1"/>
    <property type="match status" value="1"/>
</dbReference>
<sequence>MYDYVIVGAGSAGCVLAARLSEDPDVKVCLLEAGPADNAENIHVPSAFATLFRTRYDWDYDSHDEPALNGRRVFLPRGRVLGGTSSLNAMIYARGNRLDFDEWETPGWTYDEILPYFKRSEDNERGADEFHGAGGPLTVSNGRSNNPSAQAFVDAAVEAGLPANDDFNGKNQDGFGFFQVTTRDGRRCSTAVAFLHPVLGRPNLTVETNFQAHRVLIENGRAVGVAGQRLDEELTIRADREVILSAGAYNSPQLLMLSGVGPAAQLGMLGIPVVADLPEVGQNLQDHALVPLTFTHSQPVSLLTAMEPQNIRRFVEEGTGPTASNGPEAGGFARTRSGIPAPDVEFFAAPIMFVDSGLAFPTAHAISCGPALLTPESRGSVTLASADPTAKPRIVHNYLLEEADMVTAVEALRMGLHIARQPAMRPYTEELFRAPESESDQDLRAYVRRWTHSIFHASGSCAIGTVVDASLRVHGVDGLRVADASVMPKVGRGQPNAAAIAIGEKAADLIKHI</sequence>
<evidence type="ECO:0000313" key="11">
    <source>
        <dbReference type="Proteomes" id="UP000000328"/>
    </source>
</evidence>
<name>A0A0H3DFW8_AMYMU</name>
<gene>
    <name evidence="10" type="primary">betA</name>
    <name evidence="10" type="ordered locus">AMED_6841</name>
</gene>
<dbReference type="PROSITE" id="PS00624">
    <property type="entry name" value="GMC_OXRED_2"/>
    <property type="match status" value="1"/>
</dbReference>
<feature type="domain" description="Glucose-methanol-choline oxidoreductase N-terminal" evidence="9">
    <location>
        <begin position="247"/>
        <end position="261"/>
    </location>
</feature>
<dbReference type="PANTHER" id="PTHR11552:SF147">
    <property type="entry name" value="CHOLINE DEHYDROGENASE, MITOCHONDRIAL"/>
    <property type="match status" value="1"/>
</dbReference>
<dbReference type="SUPFAM" id="SSF54373">
    <property type="entry name" value="FAD-linked reductases, C-terminal domain"/>
    <property type="match status" value="1"/>
</dbReference>
<dbReference type="GeneID" id="92874492"/>
<dbReference type="EMBL" id="CP002000">
    <property type="protein sequence ID" value="ADJ48564.1"/>
    <property type="molecule type" value="Genomic_DNA"/>
</dbReference>
<dbReference type="Gene3D" id="3.50.50.60">
    <property type="entry name" value="FAD/NAD(P)-binding domain"/>
    <property type="match status" value="1"/>
</dbReference>
<evidence type="ECO:0000259" key="9">
    <source>
        <dbReference type="PROSITE" id="PS00624"/>
    </source>
</evidence>
<accession>A0A0H3DFW8</accession>
<feature type="domain" description="Glucose-methanol-choline oxidoreductase N-terminal" evidence="8">
    <location>
        <begin position="78"/>
        <end position="101"/>
    </location>
</feature>
<keyword evidence="3 6" id="KW-0285">Flavoprotein</keyword>
<evidence type="ECO:0000256" key="1">
    <source>
        <dbReference type="ARBA" id="ARBA00001974"/>
    </source>
</evidence>
<evidence type="ECO:0000256" key="4">
    <source>
        <dbReference type="ARBA" id="ARBA00022827"/>
    </source>
</evidence>
<proteinExistence type="inferred from homology"/>
<dbReference type="InterPro" id="IPR007867">
    <property type="entry name" value="GMC_OxRtase_C"/>
</dbReference>
<dbReference type="PANTHER" id="PTHR11552">
    <property type="entry name" value="GLUCOSE-METHANOL-CHOLINE GMC OXIDOREDUCTASE"/>
    <property type="match status" value="1"/>
</dbReference>
<dbReference type="GO" id="GO:0016614">
    <property type="term" value="F:oxidoreductase activity, acting on CH-OH group of donors"/>
    <property type="evidence" value="ECO:0007669"/>
    <property type="project" value="InterPro"/>
</dbReference>
<dbReference type="eggNOG" id="COG2303">
    <property type="taxonomic scope" value="Bacteria"/>
</dbReference>
<dbReference type="AlphaFoldDB" id="A0A0H3DFW8"/>
<dbReference type="PIRSF" id="PIRSF000137">
    <property type="entry name" value="Alcohol_oxidase"/>
    <property type="match status" value="1"/>
</dbReference>
<organism evidence="10 11">
    <name type="scientific">Amycolatopsis mediterranei (strain U-32)</name>
    <dbReference type="NCBI Taxonomy" id="749927"/>
    <lineage>
        <taxon>Bacteria</taxon>
        <taxon>Bacillati</taxon>
        <taxon>Actinomycetota</taxon>
        <taxon>Actinomycetes</taxon>
        <taxon>Pseudonocardiales</taxon>
        <taxon>Pseudonocardiaceae</taxon>
        <taxon>Amycolatopsis</taxon>
    </lineage>
</organism>
<evidence type="ECO:0000256" key="7">
    <source>
        <dbReference type="SAM" id="MobiDB-lite"/>
    </source>
</evidence>
<dbReference type="Pfam" id="PF05199">
    <property type="entry name" value="GMC_oxred_C"/>
    <property type="match status" value="1"/>
</dbReference>
<evidence type="ECO:0000259" key="8">
    <source>
        <dbReference type="PROSITE" id="PS00623"/>
    </source>
</evidence>
<reference evidence="10 11" key="1">
    <citation type="journal article" date="2010" name="Cell Res.">
        <title>Complete genome sequence of the rifamycin SV-producing Amycolatopsis mediterranei U32 revealed its genetic characteristics in phylogeny and metabolism.</title>
        <authorList>
            <person name="Zhao W."/>
            <person name="Zhong Y."/>
            <person name="Yuan H."/>
            <person name="Wang J."/>
            <person name="Zheng H."/>
            <person name="Wang Y."/>
            <person name="Cen X."/>
            <person name="Xu F."/>
            <person name="Bai J."/>
            <person name="Han X."/>
            <person name="Lu G."/>
            <person name="Zhu Y."/>
            <person name="Shao Z."/>
            <person name="Yan H."/>
            <person name="Li C."/>
            <person name="Peng N."/>
            <person name="Zhang Z."/>
            <person name="Zhang Y."/>
            <person name="Lin W."/>
            <person name="Fan Y."/>
            <person name="Qin Z."/>
            <person name="Hu Y."/>
            <person name="Zhu B."/>
            <person name="Wang S."/>
            <person name="Ding X."/>
            <person name="Zhao G.P."/>
        </authorList>
    </citation>
    <scope>NUCLEOTIDE SEQUENCE [LARGE SCALE GENOMIC DNA]</scope>
    <source>
        <strain evidence="11">U-32</strain>
    </source>
</reference>
<evidence type="ECO:0000313" key="10">
    <source>
        <dbReference type="EMBL" id="ADJ48564.1"/>
    </source>
</evidence>
<dbReference type="PATRIC" id="fig|749927.5.peg.7116"/>
<dbReference type="SUPFAM" id="SSF51905">
    <property type="entry name" value="FAD/NAD(P)-binding domain"/>
    <property type="match status" value="1"/>
</dbReference>
<feature type="binding site" evidence="5">
    <location>
        <position position="84"/>
    </location>
    <ligand>
        <name>FAD</name>
        <dbReference type="ChEBI" id="CHEBI:57692"/>
    </ligand>
</feature>